<feature type="region of interest" description="Disordered" evidence="1">
    <location>
        <begin position="237"/>
        <end position="256"/>
    </location>
</feature>
<proteinExistence type="predicted"/>
<evidence type="ECO:0000313" key="2">
    <source>
        <dbReference type="EMBL" id="KAF2171383.1"/>
    </source>
</evidence>
<feature type="compositionally biased region" description="Low complexity" evidence="1">
    <location>
        <begin position="210"/>
        <end position="231"/>
    </location>
</feature>
<evidence type="ECO:0000313" key="3">
    <source>
        <dbReference type="Proteomes" id="UP000799537"/>
    </source>
</evidence>
<feature type="compositionally biased region" description="Pro residues" evidence="1">
    <location>
        <begin position="243"/>
        <end position="254"/>
    </location>
</feature>
<feature type="compositionally biased region" description="Low complexity" evidence="1">
    <location>
        <begin position="381"/>
        <end position="404"/>
    </location>
</feature>
<evidence type="ECO:0000256" key="1">
    <source>
        <dbReference type="SAM" id="MobiDB-lite"/>
    </source>
</evidence>
<feature type="region of interest" description="Disordered" evidence="1">
    <location>
        <begin position="371"/>
        <end position="418"/>
    </location>
</feature>
<protein>
    <submittedName>
        <fullName evidence="2">Uncharacterized protein</fullName>
    </submittedName>
</protein>
<gene>
    <name evidence="2" type="ORF">M409DRAFT_50829</name>
</gene>
<sequence length="525" mass="56195">MLQDLQAMRCDAIDANLDLANDGTWELQRRVMRSVVKEVARSLGRRSERAETVQRKRLCSSQNHVVPHLTPVVVVVVPAVQPDTLLPVIIIIDQKHHQPRLAVCLEAANCEPSSCTNPTFAVVEEPGRRSRAQSIRRIASADRIVVGPGSPNTRGHRASPLPSSRGIAHRVDRPSTSSSTATGYTGPRRARSVDDPAAELKVQAKPPVFARPLSHRPAASSSASSVPTRRPVSLAHHHLRPPKTLPPPPSPLRPHPSLVAALLSTPLRHDQLDSRVAHRQTPPPQIKDARAALGKPPHSASDQILPAISSTQRRQVRVGDLRAPLSTSHQKPLLALPCTPPGRPSIQTPTSISLCAWEVSAQPFIPACSTSSTVAEPKTEPASSTTAALTAARTTDSSSTSSPRTHPPPRARYTNPRLNTCSQPAVEEDTSGGLKVSACVLVLSLASLSSPGIGVSRTPSPTPTTLLLATAEYYTSLIATSRASSTYASWRRINAACPSPTPLRAYPDPQISCACSQPNNLIFRP</sequence>
<dbReference type="RefSeq" id="XP_033672272.1">
    <property type="nucleotide sequence ID" value="XM_033811642.1"/>
</dbReference>
<organism evidence="2 3">
    <name type="scientific">Zasmidium cellare ATCC 36951</name>
    <dbReference type="NCBI Taxonomy" id="1080233"/>
    <lineage>
        <taxon>Eukaryota</taxon>
        <taxon>Fungi</taxon>
        <taxon>Dikarya</taxon>
        <taxon>Ascomycota</taxon>
        <taxon>Pezizomycotina</taxon>
        <taxon>Dothideomycetes</taxon>
        <taxon>Dothideomycetidae</taxon>
        <taxon>Mycosphaerellales</taxon>
        <taxon>Mycosphaerellaceae</taxon>
        <taxon>Zasmidium</taxon>
    </lineage>
</organism>
<feature type="region of interest" description="Disordered" evidence="1">
    <location>
        <begin position="141"/>
        <end position="231"/>
    </location>
</feature>
<reference evidence="2" key="1">
    <citation type="journal article" date="2020" name="Stud. Mycol.">
        <title>101 Dothideomycetes genomes: a test case for predicting lifestyles and emergence of pathogens.</title>
        <authorList>
            <person name="Haridas S."/>
            <person name="Albert R."/>
            <person name="Binder M."/>
            <person name="Bloem J."/>
            <person name="Labutti K."/>
            <person name="Salamov A."/>
            <person name="Andreopoulos B."/>
            <person name="Baker S."/>
            <person name="Barry K."/>
            <person name="Bills G."/>
            <person name="Bluhm B."/>
            <person name="Cannon C."/>
            <person name="Castanera R."/>
            <person name="Culley D."/>
            <person name="Daum C."/>
            <person name="Ezra D."/>
            <person name="Gonzalez J."/>
            <person name="Henrissat B."/>
            <person name="Kuo A."/>
            <person name="Liang C."/>
            <person name="Lipzen A."/>
            <person name="Lutzoni F."/>
            <person name="Magnuson J."/>
            <person name="Mondo S."/>
            <person name="Nolan M."/>
            <person name="Ohm R."/>
            <person name="Pangilinan J."/>
            <person name="Park H.-J."/>
            <person name="Ramirez L."/>
            <person name="Alfaro M."/>
            <person name="Sun H."/>
            <person name="Tritt A."/>
            <person name="Yoshinaga Y."/>
            <person name="Zwiers L.-H."/>
            <person name="Turgeon B."/>
            <person name="Goodwin S."/>
            <person name="Spatafora J."/>
            <person name="Crous P."/>
            <person name="Grigoriev I."/>
        </authorList>
    </citation>
    <scope>NUCLEOTIDE SEQUENCE</scope>
    <source>
        <strain evidence="2">ATCC 36951</strain>
    </source>
</reference>
<name>A0A6A6CXF2_ZASCE</name>
<keyword evidence="3" id="KW-1185">Reference proteome</keyword>
<dbReference type="AlphaFoldDB" id="A0A6A6CXF2"/>
<accession>A0A6A6CXF2</accession>
<dbReference type="EMBL" id="ML993583">
    <property type="protein sequence ID" value="KAF2171383.1"/>
    <property type="molecule type" value="Genomic_DNA"/>
</dbReference>
<dbReference type="Proteomes" id="UP000799537">
    <property type="component" value="Unassembled WGS sequence"/>
</dbReference>
<dbReference type="GeneID" id="54564914"/>
<feature type="compositionally biased region" description="Low complexity" evidence="1">
    <location>
        <begin position="175"/>
        <end position="186"/>
    </location>
</feature>